<reference evidence="1" key="1">
    <citation type="journal article" date="2015" name="Nature">
        <title>Complex archaea that bridge the gap between prokaryotes and eukaryotes.</title>
        <authorList>
            <person name="Spang A."/>
            <person name="Saw J.H."/>
            <person name="Jorgensen S.L."/>
            <person name="Zaremba-Niedzwiedzka K."/>
            <person name="Martijn J."/>
            <person name="Lind A.E."/>
            <person name="van Eijk R."/>
            <person name="Schleper C."/>
            <person name="Guy L."/>
            <person name="Ettema T.J."/>
        </authorList>
    </citation>
    <scope>NUCLEOTIDE SEQUENCE</scope>
</reference>
<protein>
    <submittedName>
        <fullName evidence="1">Uncharacterized protein</fullName>
    </submittedName>
</protein>
<accession>A0A0F9I639</accession>
<name>A0A0F9I639_9ZZZZ</name>
<gene>
    <name evidence="1" type="ORF">LCGC14_1618980</name>
</gene>
<dbReference type="EMBL" id="LAZR01013203">
    <property type="protein sequence ID" value="KKM23071.1"/>
    <property type="molecule type" value="Genomic_DNA"/>
</dbReference>
<evidence type="ECO:0000313" key="1">
    <source>
        <dbReference type="EMBL" id="KKM23071.1"/>
    </source>
</evidence>
<dbReference type="AlphaFoldDB" id="A0A0F9I639"/>
<comment type="caution">
    <text evidence="1">The sequence shown here is derived from an EMBL/GenBank/DDBJ whole genome shotgun (WGS) entry which is preliminary data.</text>
</comment>
<proteinExistence type="predicted"/>
<organism evidence="1">
    <name type="scientific">marine sediment metagenome</name>
    <dbReference type="NCBI Taxonomy" id="412755"/>
    <lineage>
        <taxon>unclassified sequences</taxon>
        <taxon>metagenomes</taxon>
        <taxon>ecological metagenomes</taxon>
    </lineage>
</organism>
<sequence>MYIKKNEFKTMEELMEIIAYRIWLTKMGLHETYDILFAGSDAIYS</sequence>